<proteinExistence type="predicted"/>
<evidence type="ECO:0000259" key="4">
    <source>
        <dbReference type="PROSITE" id="PS50102"/>
    </source>
</evidence>
<dbReference type="EMBL" id="JAAAID010001034">
    <property type="protein sequence ID" value="KAG0012106.1"/>
    <property type="molecule type" value="Genomic_DNA"/>
</dbReference>
<dbReference type="PROSITE" id="PS50102">
    <property type="entry name" value="RRM"/>
    <property type="match status" value="1"/>
</dbReference>
<dbReference type="SUPFAM" id="SSF54928">
    <property type="entry name" value="RNA-binding domain, RBD"/>
    <property type="match status" value="1"/>
</dbReference>
<keyword evidence="3" id="KW-0812">Transmembrane</keyword>
<dbReference type="InterPro" id="IPR012677">
    <property type="entry name" value="Nucleotide-bd_a/b_plait_sf"/>
</dbReference>
<dbReference type="GO" id="GO:0003723">
    <property type="term" value="F:RNA binding"/>
    <property type="evidence" value="ECO:0007669"/>
    <property type="project" value="UniProtKB-UniRule"/>
</dbReference>
<dbReference type="Gene3D" id="3.30.70.330">
    <property type="match status" value="1"/>
</dbReference>
<keyword evidence="3" id="KW-0472">Membrane</keyword>
<feature type="region of interest" description="Disordered" evidence="2">
    <location>
        <begin position="227"/>
        <end position="335"/>
    </location>
</feature>
<organism evidence="5 6">
    <name type="scientific">Entomortierella chlamydospora</name>
    <dbReference type="NCBI Taxonomy" id="101097"/>
    <lineage>
        <taxon>Eukaryota</taxon>
        <taxon>Fungi</taxon>
        <taxon>Fungi incertae sedis</taxon>
        <taxon>Mucoromycota</taxon>
        <taxon>Mortierellomycotina</taxon>
        <taxon>Mortierellomycetes</taxon>
        <taxon>Mortierellales</taxon>
        <taxon>Mortierellaceae</taxon>
        <taxon>Entomortierella</taxon>
    </lineage>
</organism>
<feature type="domain" description="RRM" evidence="4">
    <location>
        <begin position="145"/>
        <end position="223"/>
    </location>
</feature>
<dbReference type="CDD" id="cd00590">
    <property type="entry name" value="RRM_SF"/>
    <property type="match status" value="1"/>
</dbReference>
<dbReference type="PANTHER" id="PTHR48034">
    <property type="entry name" value="TRANSFORMER-2 SEX-DETERMINING PROTEIN-RELATED"/>
    <property type="match status" value="1"/>
</dbReference>
<evidence type="ECO:0000313" key="6">
    <source>
        <dbReference type="Proteomes" id="UP000703661"/>
    </source>
</evidence>
<dbReference type="InterPro" id="IPR050441">
    <property type="entry name" value="RBM"/>
</dbReference>
<dbReference type="AlphaFoldDB" id="A0A9P6SYR2"/>
<keyword evidence="6" id="KW-1185">Reference proteome</keyword>
<feature type="transmembrane region" description="Helical" evidence="3">
    <location>
        <begin position="50"/>
        <end position="71"/>
    </location>
</feature>
<name>A0A9P6SYR2_9FUNG</name>
<dbReference type="InterPro" id="IPR000504">
    <property type="entry name" value="RRM_dom"/>
</dbReference>
<comment type="caution">
    <text evidence="5">The sequence shown here is derived from an EMBL/GenBank/DDBJ whole genome shotgun (WGS) entry which is preliminary data.</text>
</comment>
<feature type="transmembrane region" description="Helical" evidence="3">
    <location>
        <begin position="20"/>
        <end position="38"/>
    </location>
</feature>
<keyword evidence="1" id="KW-0694">RNA-binding</keyword>
<protein>
    <recommendedName>
        <fullName evidence="4">RRM domain-containing protein</fullName>
    </recommendedName>
</protein>
<dbReference type="SMART" id="SM00360">
    <property type="entry name" value="RRM"/>
    <property type="match status" value="1"/>
</dbReference>
<evidence type="ECO:0000256" key="3">
    <source>
        <dbReference type="SAM" id="Phobius"/>
    </source>
</evidence>
<evidence type="ECO:0000313" key="5">
    <source>
        <dbReference type="EMBL" id="KAG0012106.1"/>
    </source>
</evidence>
<feature type="compositionally biased region" description="Polar residues" evidence="2">
    <location>
        <begin position="234"/>
        <end position="256"/>
    </location>
</feature>
<gene>
    <name evidence="5" type="ORF">BGZ80_000198</name>
</gene>
<evidence type="ECO:0000256" key="1">
    <source>
        <dbReference type="PROSITE-ProRule" id="PRU00176"/>
    </source>
</evidence>
<feature type="compositionally biased region" description="Basic and acidic residues" evidence="2">
    <location>
        <begin position="272"/>
        <end position="297"/>
    </location>
</feature>
<dbReference type="Pfam" id="PF00076">
    <property type="entry name" value="RRM_1"/>
    <property type="match status" value="1"/>
</dbReference>
<sequence>MALIMPLPPKACLPTVRVMVFPHMNIIMAAVDLLPLIVDRIVIDLTLLPLAIADLLLLVGTGTLAGMIVTWGTMDMIEVTTGAMTGLIVDMIVVTVVVMIADMTVAMTATMTAVMAMVDVDMVTVLARPLDVQELLTEEDRLASKTLYVGNIPYSFREPEVEDMFKKFGTIVKITVVLDQFTGRNKGFAFVEYEDRKDAEEAMEKYNGFDVEGRRLKLDWDIGLNKKDIKPRSAGTTTENSTAEASPQPQTQTATEASAPVESETSNLTVIEENKSHEEQQDDKKSKEQSEEQDSKDQPSSGHPVIEHQEHQADQSSESSVPVPTEGSAEAPAAL</sequence>
<reference evidence="5" key="1">
    <citation type="journal article" date="2020" name="Fungal Divers.">
        <title>Resolving the Mortierellaceae phylogeny through synthesis of multi-gene phylogenetics and phylogenomics.</title>
        <authorList>
            <person name="Vandepol N."/>
            <person name="Liber J."/>
            <person name="Desiro A."/>
            <person name="Na H."/>
            <person name="Kennedy M."/>
            <person name="Barry K."/>
            <person name="Grigoriev I.V."/>
            <person name="Miller A.N."/>
            <person name="O'Donnell K."/>
            <person name="Stajich J.E."/>
            <person name="Bonito G."/>
        </authorList>
    </citation>
    <scope>NUCLEOTIDE SEQUENCE</scope>
    <source>
        <strain evidence="5">NRRL 2769</strain>
    </source>
</reference>
<keyword evidence="3" id="KW-1133">Transmembrane helix</keyword>
<evidence type="ECO:0000256" key="2">
    <source>
        <dbReference type="SAM" id="MobiDB-lite"/>
    </source>
</evidence>
<accession>A0A9P6SYR2</accession>
<dbReference type="InterPro" id="IPR035979">
    <property type="entry name" value="RBD_domain_sf"/>
</dbReference>
<dbReference type="Proteomes" id="UP000703661">
    <property type="component" value="Unassembled WGS sequence"/>
</dbReference>